<reference evidence="2" key="1">
    <citation type="submission" date="2023-05" db="EMBL/GenBank/DDBJ databases">
        <title>Nepenthes gracilis genome sequencing.</title>
        <authorList>
            <person name="Fukushima K."/>
        </authorList>
    </citation>
    <scope>NUCLEOTIDE SEQUENCE</scope>
    <source>
        <strain evidence="2">SING2019-196</strain>
    </source>
</reference>
<organism evidence="2 3">
    <name type="scientific">Nepenthes gracilis</name>
    <name type="common">Slender pitcher plant</name>
    <dbReference type="NCBI Taxonomy" id="150966"/>
    <lineage>
        <taxon>Eukaryota</taxon>
        <taxon>Viridiplantae</taxon>
        <taxon>Streptophyta</taxon>
        <taxon>Embryophyta</taxon>
        <taxon>Tracheophyta</taxon>
        <taxon>Spermatophyta</taxon>
        <taxon>Magnoliopsida</taxon>
        <taxon>eudicotyledons</taxon>
        <taxon>Gunneridae</taxon>
        <taxon>Pentapetalae</taxon>
        <taxon>Caryophyllales</taxon>
        <taxon>Nepenthaceae</taxon>
        <taxon>Nepenthes</taxon>
    </lineage>
</organism>
<evidence type="ECO:0000256" key="1">
    <source>
        <dbReference type="SAM" id="Phobius"/>
    </source>
</evidence>
<dbReference type="EMBL" id="BSYO01000027">
    <property type="protein sequence ID" value="GMH24049.1"/>
    <property type="molecule type" value="Genomic_DNA"/>
</dbReference>
<dbReference type="AlphaFoldDB" id="A0AAD3T7X2"/>
<dbReference type="InterPro" id="IPR040283">
    <property type="entry name" value="DDB_G0292058-like"/>
</dbReference>
<feature type="transmembrane region" description="Helical" evidence="1">
    <location>
        <begin position="252"/>
        <end position="275"/>
    </location>
</feature>
<dbReference type="Proteomes" id="UP001279734">
    <property type="component" value="Unassembled WGS sequence"/>
</dbReference>
<keyword evidence="1" id="KW-1133">Transmembrane helix</keyword>
<proteinExistence type="predicted"/>
<comment type="caution">
    <text evidence="2">The sequence shown here is derived from an EMBL/GenBank/DDBJ whole genome shotgun (WGS) entry which is preliminary data.</text>
</comment>
<name>A0AAD3T7X2_NEPGR</name>
<feature type="transmembrane region" description="Helical" evidence="1">
    <location>
        <begin position="114"/>
        <end position="138"/>
    </location>
</feature>
<keyword evidence="1" id="KW-0472">Membrane</keyword>
<keyword evidence="3" id="KW-1185">Reference proteome</keyword>
<feature type="transmembrane region" description="Helical" evidence="1">
    <location>
        <begin position="462"/>
        <end position="483"/>
    </location>
</feature>
<protein>
    <submittedName>
        <fullName evidence="2">Uncharacterized protein</fullName>
    </submittedName>
</protein>
<evidence type="ECO:0000313" key="2">
    <source>
        <dbReference type="EMBL" id="GMH24049.1"/>
    </source>
</evidence>
<gene>
    <name evidence="2" type="ORF">Nepgr_025892</name>
</gene>
<feature type="transmembrane region" description="Helical" evidence="1">
    <location>
        <begin position="222"/>
        <end position="245"/>
    </location>
</feature>
<dbReference type="PANTHER" id="PTHR31414:SF19">
    <property type="entry name" value="TRANSMEMBRANE PROTEIN"/>
    <property type="match status" value="1"/>
</dbReference>
<accession>A0AAD3T7X2</accession>
<evidence type="ECO:0000313" key="3">
    <source>
        <dbReference type="Proteomes" id="UP001279734"/>
    </source>
</evidence>
<sequence length="505" mass="56499">MPKSRNAKATTKVIPLMIFLISPLILSPMPVVLGSSNQKFHRPDPLRRFKYYRGGYDLKNKHYWASTAFTGVHGYAVAIAWLLCGLGFGISVIVKNICGGSSFSPVAEHSDSSYCLVFLLVVFFSLLAATATGFVLVANQHSLQTTKGLKSTLLRAGSDARRRIHRANKAMKDMQFYLCTYDQNTCSLLNKTSHGLGNESRAIQQFVQKSGHSIDIAIWTSYIVNLVVVVVNMVFLVAALVFFLLHWEPGFIIIIFFFWIITMACWVLTGVDFFLHNFAEDTCVALHEFLENPENNSLSSLMPCSDLLKAESIMVDIGRTIHNFISELNSNIMNLPKQLRLNDQNDVSRGIWKVCDPFSGAPDYSYVPGKCPKDAIPIGKVPEILARFTCQNGNDSAACGGDDEKFLGEAAYPIAYAYSHSIQDLINIYPDLESLIHCSFVKSKISEVDSHQCRPFMASTRLLWESMLSLSTIMVVLTIIWSVKAYRDRRRSFSRFSVIPNSTQS</sequence>
<dbReference type="PANTHER" id="PTHR31414">
    <property type="entry name" value="TRANSMEMBRANE PROTEIN DDB_G0292058"/>
    <property type="match status" value="1"/>
</dbReference>
<feature type="transmembrane region" description="Helical" evidence="1">
    <location>
        <begin position="72"/>
        <end position="94"/>
    </location>
</feature>
<keyword evidence="1" id="KW-0812">Transmembrane</keyword>
<dbReference type="GO" id="GO:0016020">
    <property type="term" value="C:membrane"/>
    <property type="evidence" value="ECO:0007669"/>
    <property type="project" value="TreeGrafter"/>
</dbReference>